<dbReference type="AlphaFoldDB" id="A0A6V8NJM7"/>
<accession>A0A6V8NJM7</accession>
<dbReference type="Proteomes" id="UP000574717">
    <property type="component" value="Unassembled WGS sequence"/>
</dbReference>
<evidence type="ECO:0008006" key="3">
    <source>
        <dbReference type="Google" id="ProtNLM"/>
    </source>
</evidence>
<organism evidence="1 2">
    <name type="scientific">Candidatus Hakubella thermalkaliphila</name>
    <dbReference type="NCBI Taxonomy" id="2754717"/>
    <lineage>
        <taxon>Bacteria</taxon>
        <taxon>Bacillati</taxon>
        <taxon>Actinomycetota</taxon>
        <taxon>Actinomycetota incertae sedis</taxon>
        <taxon>Candidatus Hakubellales</taxon>
        <taxon>Candidatus Hakubellaceae</taxon>
        <taxon>Candidatus Hakubella</taxon>
    </lineage>
</organism>
<evidence type="ECO:0000313" key="2">
    <source>
        <dbReference type="Proteomes" id="UP000574717"/>
    </source>
</evidence>
<evidence type="ECO:0000313" key="1">
    <source>
        <dbReference type="EMBL" id="GFP20522.1"/>
    </source>
</evidence>
<proteinExistence type="predicted"/>
<dbReference type="InterPro" id="IPR023799">
    <property type="entry name" value="RbfA_dom_sf"/>
</dbReference>
<comment type="caution">
    <text evidence="1">The sequence shown here is derived from an EMBL/GenBank/DDBJ whole genome shotgun (WGS) entry which is preliminary data.</text>
</comment>
<sequence>MAGLKSALGFLRGELDQSLKLNCSPALELKLDRSIDNCLRIASLLKEIDRE</sequence>
<name>A0A6V8NJM7_9ACTN</name>
<dbReference type="Gene3D" id="3.30.300.20">
    <property type="match status" value="1"/>
</dbReference>
<reference evidence="1 2" key="1">
    <citation type="journal article" date="2020" name="Front. Microbiol.">
        <title>Single-cell genomics of novel Actinobacteria with the Wood-Ljungdahl pathway discovered in a serpentinizing system.</title>
        <authorList>
            <person name="Merino N."/>
            <person name="Kawai M."/>
            <person name="Boyd E.S."/>
            <person name="Colman D.R."/>
            <person name="McGlynn S.E."/>
            <person name="Nealson K.H."/>
            <person name="Kurokawa K."/>
            <person name="Hongoh Y."/>
        </authorList>
    </citation>
    <scope>NUCLEOTIDE SEQUENCE [LARGE SCALE GENOMIC DNA]</scope>
    <source>
        <strain evidence="1 2">S03</strain>
    </source>
</reference>
<dbReference type="InterPro" id="IPR015946">
    <property type="entry name" value="KH_dom-like_a/b"/>
</dbReference>
<dbReference type="EMBL" id="BLRU01000489">
    <property type="protein sequence ID" value="GFP20522.1"/>
    <property type="molecule type" value="Genomic_DNA"/>
</dbReference>
<dbReference type="SUPFAM" id="SSF89919">
    <property type="entry name" value="Ribosome-binding factor A, RbfA"/>
    <property type="match status" value="1"/>
</dbReference>
<gene>
    <name evidence="1" type="ORF">HKBW3S03_02025</name>
</gene>
<protein>
    <recommendedName>
        <fullName evidence="3">Ribosome-binding factor A</fullName>
    </recommendedName>
</protein>